<dbReference type="GO" id="GO:0005665">
    <property type="term" value="C:RNA polymerase II, core complex"/>
    <property type="evidence" value="ECO:0007669"/>
    <property type="project" value="EnsemblFungi"/>
</dbReference>
<dbReference type="PANTHER" id="PTHR12056:SF2">
    <property type="entry name" value="GEO11084P1"/>
    <property type="match status" value="1"/>
</dbReference>
<dbReference type="FunFam" id="2.20.28.30:FF:000003">
    <property type="entry name" value="DNA-directed RNA polymerases I, II, and III subunit RPABC4"/>
    <property type="match status" value="1"/>
</dbReference>
<dbReference type="SUPFAM" id="SSF63393">
    <property type="entry name" value="RNA polymerase subunits"/>
    <property type="match status" value="1"/>
</dbReference>
<dbReference type="InParanoid" id="A0A1D2VLL5"/>
<keyword evidence="4" id="KW-0539">Nucleus</keyword>
<dbReference type="InterPro" id="IPR039747">
    <property type="entry name" value="RPABC4"/>
</dbReference>
<dbReference type="InterPro" id="IPR006591">
    <property type="entry name" value="RNAP_P/RPABC4"/>
</dbReference>
<keyword evidence="6" id="KW-0804">Transcription</keyword>
<protein>
    <submittedName>
        <fullName evidence="6">DNA-directed RNA polymerase II subunit K</fullName>
    </submittedName>
</protein>
<dbReference type="GO" id="GO:0042797">
    <property type="term" value="P:tRNA transcription by RNA polymerase III"/>
    <property type="evidence" value="ECO:0007669"/>
    <property type="project" value="EnsemblFungi"/>
</dbReference>
<dbReference type="EMBL" id="KV454477">
    <property type="protein sequence ID" value="ODV62499.1"/>
    <property type="molecule type" value="Genomic_DNA"/>
</dbReference>
<organism evidence="6 7">
    <name type="scientific">Ascoidea rubescens DSM 1968</name>
    <dbReference type="NCBI Taxonomy" id="1344418"/>
    <lineage>
        <taxon>Eukaryota</taxon>
        <taxon>Fungi</taxon>
        <taxon>Dikarya</taxon>
        <taxon>Ascomycota</taxon>
        <taxon>Saccharomycotina</taxon>
        <taxon>Saccharomycetes</taxon>
        <taxon>Ascoideaceae</taxon>
        <taxon>Ascoidea</taxon>
    </lineage>
</organism>
<keyword evidence="7" id="KW-1185">Reference proteome</keyword>
<dbReference type="GO" id="GO:0005666">
    <property type="term" value="C:RNA polymerase III complex"/>
    <property type="evidence" value="ECO:0007669"/>
    <property type="project" value="EnsemblFungi"/>
</dbReference>
<dbReference type="GeneID" id="30964681"/>
<accession>A0A1D2VLL5</accession>
<dbReference type="GO" id="GO:0003968">
    <property type="term" value="F:RNA-directed RNA polymerase activity"/>
    <property type="evidence" value="ECO:0007669"/>
    <property type="project" value="EnsemblFungi"/>
</dbReference>
<dbReference type="STRING" id="1344418.A0A1D2VLL5"/>
<dbReference type="SMART" id="SM00659">
    <property type="entry name" value="RPOLCX"/>
    <property type="match status" value="1"/>
</dbReference>
<dbReference type="OrthoDB" id="5585087at2759"/>
<dbReference type="AlphaFoldDB" id="A0A1D2VLL5"/>
<dbReference type="GO" id="GO:0006361">
    <property type="term" value="P:transcription initiation at RNA polymerase I promoter"/>
    <property type="evidence" value="ECO:0007669"/>
    <property type="project" value="EnsemblFungi"/>
</dbReference>
<dbReference type="Gene3D" id="2.20.28.30">
    <property type="entry name" value="RNA polymerase ii, chain L"/>
    <property type="match status" value="1"/>
</dbReference>
<dbReference type="GO" id="GO:0008270">
    <property type="term" value="F:zinc ion binding"/>
    <property type="evidence" value="ECO:0007669"/>
    <property type="project" value="EnsemblFungi"/>
</dbReference>
<comment type="similarity">
    <text evidence="5">Belongs to the archaeal Rpo12/eukaryotic RPC10 RNA polymerase subunit family.</text>
</comment>
<name>A0A1D2VLL5_9ASCO</name>
<sequence length="72" mass="7997">MNREGFVPPTQSNLAAAAAGVSSFKNYGIKYVCASCAVPFTLGKNEPVRCKECGHRILYKARTRRMVQFEAR</sequence>
<dbReference type="FunCoup" id="A0A1D2VLL5">
    <property type="interactions" value="589"/>
</dbReference>
<evidence type="ECO:0000313" key="6">
    <source>
        <dbReference type="EMBL" id="ODV62499.1"/>
    </source>
</evidence>
<keyword evidence="6" id="KW-0240">DNA-directed RNA polymerase</keyword>
<comment type="subcellular location">
    <subcellularLocation>
        <location evidence="1">Nucleus</location>
    </subcellularLocation>
</comment>
<dbReference type="GO" id="GO:0005736">
    <property type="term" value="C:RNA polymerase I complex"/>
    <property type="evidence" value="ECO:0007669"/>
    <property type="project" value="EnsemblFungi"/>
</dbReference>
<dbReference type="GO" id="GO:0006362">
    <property type="term" value="P:transcription elongation by RNA polymerase I"/>
    <property type="evidence" value="ECO:0007669"/>
    <property type="project" value="EnsemblFungi"/>
</dbReference>
<gene>
    <name evidence="6" type="ORF">ASCRUDRAFT_44290</name>
</gene>
<dbReference type="Proteomes" id="UP000095038">
    <property type="component" value="Unassembled WGS sequence"/>
</dbReference>
<dbReference type="GO" id="GO:0006363">
    <property type="term" value="P:termination of RNA polymerase I transcription"/>
    <property type="evidence" value="ECO:0007669"/>
    <property type="project" value="EnsemblFungi"/>
</dbReference>
<dbReference type="InterPro" id="IPR029040">
    <property type="entry name" value="RPABC4/Spt4"/>
</dbReference>
<evidence type="ECO:0000256" key="3">
    <source>
        <dbReference type="ARBA" id="ARBA00022833"/>
    </source>
</evidence>
<evidence type="ECO:0000256" key="2">
    <source>
        <dbReference type="ARBA" id="ARBA00022723"/>
    </source>
</evidence>
<keyword evidence="2" id="KW-0479">Metal-binding</keyword>
<reference evidence="7" key="1">
    <citation type="submission" date="2016-05" db="EMBL/GenBank/DDBJ databases">
        <title>Comparative genomics of biotechnologically important yeasts.</title>
        <authorList>
            <consortium name="DOE Joint Genome Institute"/>
            <person name="Riley R."/>
            <person name="Haridas S."/>
            <person name="Wolfe K.H."/>
            <person name="Lopes M.R."/>
            <person name="Hittinger C.T."/>
            <person name="Goker M."/>
            <person name="Salamov A."/>
            <person name="Wisecaver J."/>
            <person name="Long T.M."/>
            <person name="Aerts A.L."/>
            <person name="Barry K."/>
            <person name="Choi C."/>
            <person name="Clum A."/>
            <person name="Coughlan A.Y."/>
            <person name="Deshpande S."/>
            <person name="Douglass A.P."/>
            <person name="Hanson S.J."/>
            <person name="Klenk H.-P."/>
            <person name="Labutti K."/>
            <person name="Lapidus A."/>
            <person name="Lindquist E."/>
            <person name="Lipzen A."/>
            <person name="Meier-Kolthoff J.P."/>
            <person name="Ohm R.A."/>
            <person name="Otillar R.P."/>
            <person name="Pangilinan J."/>
            <person name="Peng Y."/>
            <person name="Rokas A."/>
            <person name="Rosa C.A."/>
            <person name="Scheuner C."/>
            <person name="Sibirny A.A."/>
            <person name="Slot J.C."/>
            <person name="Stielow J.B."/>
            <person name="Sun H."/>
            <person name="Kurtzman C.P."/>
            <person name="Blackwell M."/>
            <person name="Grigoriev I.V."/>
            <person name="Jeffries T.W."/>
        </authorList>
    </citation>
    <scope>NUCLEOTIDE SEQUENCE [LARGE SCALE GENOMIC DNA]</scope>
    <source>
        <strain evidence="7">DSM 1968</strain>
    </source>
</reference>
<evidence type="ECO:0000256" key="5">
    <source>
        <dbReference type="ARBA" id="ARBA00025770"/>
    </source>
</evidence>
<dbReference type="GO" id="GO:0006384">
    <property type="term" value="P:transcription initiation at RNA polymerase III promoter"/>
    <property type="evidence" value="ECO:0007669"/>
    <property type="project" value="EnsemblFungi"/>
</dbReference>
<dbReference type="GO" id="GO:0003899">
    <property type="term" value="F:DNA-directed RNA polymerase activity"/>
    <property type="evidence" value="ECO:0007669"/>
    <property type="project" value="EnsemblFungi"/>
</dbReference>
<dbReference type="RefSeq" id="XP_020048806.1">
    <property type="nucleotide sequence ID" value="XM_020191045.1"/>
</dbReference>
<dbReference type="Pfam" id="PF03604">
    <property type="entry name" value="Zn_ribbon_RPAB4"/>
    <property type="match status" value="1"/>
</dbReference>
<evidence type="ECO:0000313" key="7">
    <source>
        <dbReference type="Proteomes" id="UP000095038"/>
    </source>
</evidence>
<dbReference type="GO" id="GO:0005777">
    <property type="term" value="C:peroxisome"/>
    <property type="evidence" value="ECO:0007669"/>
    <property type="project" value="EnsemblFungi"/>
</dbReference>
<dbReference type="GO" id="GO:0006367">
    <property type="term" value="P:transcription initiation at RNA polymerase II promoter"/>
    <property type="evidence" value="ECO:0007669"/>
    <property type="project" value="EnsemblFungi"/>
</dbReference>
<evidence type="ECO:0000256" key="1">
    <source>
        <dbReference type="ARBA" id="ARBA00004123"/>
    </source>
</evidence>
<keyword evidence="3" id="KW-0862">Zinc</keyword>
<dbReference type="GO" id="GO:0006386">
    <property type="term" value="P:termination of RNA polymerase III transcription"/>
    <property type="evidence" value="ECO:0007669"/>
    <property type="project" value="EnsemblFungi"/>
</dbReference>
<dbReference type="GO" id="GO:0003677">
    <property type="term" value="F:DNA binding"/>
    <property type="evidence" value="ECO:0007669"/>
    <property type="project" value="InterPro"/>
</dbReference>
<evidence type="ECO:0000256" key="4">
    <source>
        <dbReference type="ARBA" id="ARBA00023242"/>
    </source>
</evidence>
<proteinExistence type="inferred from homology"/>
<dbReference type="GO" id="GO:0006368">
    <property type="term" value="P:transcription elongation by RNA polymerase II"/>
    <property type="evidence" value="ECO:0007669"/>
    <property type="project" value="EnsemblFungi"/>
</dbReference>
<dbReference type="PANTHER" id="PTHR12056">
    <property type="entry name" value="DNA-DIRECTED RNA POLYMERASES I, II, AND III"/>
    <property type="match status" value="1"/>
</dbReference>